<name>A0A8J3JSW5_9ACTN</name>
<dbReference type="Pfam" id="PF01935">
    <property type="entry name" value="DUF87"/>
    <property type="match status" value="1"/>
</dbReference>
<dbReference type="PANTHER" id="PTHR30121">
    <property type="entry name" value="UNCHARACTERIZED PROTEIN YJGR-RELATED"/>
    <property type="match status" value="1"/>
</dbReference>
<gene>
    <name evidence="3" type="ORF">Cch02nite_39110</name>
</gene>
<sequence>MKRPAITGAHQPVPQPAGLHATARHLGVGDGLSASFAVVGYPAEVGPAWLEPLLSWPGCLDVAVHIDPVDPATAADRLRRQRARFEAGRRAGDARGRLPDPYLDAAADDAAALAEQVARGAARLFSVGLYVTVHAATEADLAQACRQVRAAAASVLLDAQPATFRHLQGFTSTLPLGVDDLHARRTMDTAALAAAFPLAANDLPAPLPGDSPTAGGILYGLNPATGSVVWWDRFAQDNHNTVVLARSGAGKSYLVKLETLRNLYQGIDVTVIDPEDEYTRLAHAVGGTVIALGAPGVRVNPFDIPAGDTRPDAYTRRCLFAHTAVAVLLGSEQLTPTDRAALDRALIATYTAAGITPDPDTWTRPAPQLADLGQALQADPDPAARTLAARLAPWTTGTHRHLFDGPTTAVPGGHLTVWSLRRLPDELRTIGTLLALDATWRTIDNPPAAGVRPPRRVVVVDEAWLLMRDGEGARFLHRMAKASRKRRAGLTVITQDAADLLGTDLGLAIVSNAATQILLRQAPQAIDAVTATFGLTAGERHYLLSADRGQGLLLAGTERTAFAQIASDKEHVLAADGLEFAESSGV</sequence>
<dbReference type="InterPro" id="IPR043964">
    <property type="entry name" value="P-loop_TraG"/>
</dbReference>
<reference evidence="3 4" key="1">
    <citation type="submission" date="2021-01" db="EMBL/GenBank/DDBJ databases">
        <title>Whole genome shotgun sequence of Catellatospora chokoriensis NBRC 107358.</title>
        <authorList>
            <person name="Komaki H."/>
            <person name="Tamura T."/>
        </authorList>
    </citation>
    <scope>NUCLEOTIDE SEQUENCE [LARGE SCALE GENOMIC DNA]</scope>
    <source>
        <strain evidence="3 4">NBRC 107358</strain>
    </source>
</reference>
<dbReference type="InterPro" id="IPR002789">
    <property type="entry name" value="HerA_central"/>
</dbReference>
<feature type="domain" description="TraG P-loop" evidence="2">
    <location>
        <begin position="455"/>
        <end position="549"/>
    </location>
</feature>
<dbReference type="AlphaFoldDB" id="A0A8J3JSW5"/>
<dbReference type="PANTHER" id="PTHR30121:SF6">
    <property type="entry name" value="SLR6007 PROTEIN"/>
    <property type="match status" value="1"/>
</dbReference>
<accession>A0A8J3JSW5</accession>
<dbReference type="RefSeq" id="WP_191842573.1">
    <property type="nucleotide sequence ID" value="NZ_BAAALB010000024.1"/>
</dbReference>
<keyword evidence="4" id="KW-1185">Reference proteome</keyword>
<dbReference type="InterPro" id="IPR051162">
    <property type="entry name" value="T4SS_component"/>
</dbReference>
<evidence type="ECO:0000313" key="4">
    <source>
        <dbReference type="Proteomes" id="UP000619293"/>
    </source>
</evidence>
<proteinExistence type="predicted"/>
<dbReference type="Gene3D" id="1.10.8.730">
    <property type="match status" value="1"/>
</dbReference>
<protein>
    <recommendedName>
        <fullName evidence="5">AAA-like domain-containing protein</fullName>
    </recommendedName>
</protein>
<dbReference type="Pfam" id="PF19044">
    <property type="entry name" value="P-loop_TraG"/>
    <property type="match status" value="1"/>
</dbReference>
<evidence type="ECO:0000259" key="2">
    <source>
        <dbReference type="Pfam" id="PF19044"/>
    </source>
</evidence>
<dbReference type="Proteomes" id="UP000619293">
    <property type="component" value="Unassembled WGS sequence"/>
</dbReference>
<evidence type="ECO:0000313" key="3">
    <source>
        <dbReference type="EMBL" id="GIF90467.1"/>
    </source>
</evidence>
<dbReference type="Gene3D" id="3.40.50.300">
    <property type="entry name" value="P-loop containing nucleotide triphosphate hydrolases"/>
    <property type="match status" value="1"/>
</dbReference>
<evidence type="ECO:0000259" key="1">
    <source>
        <dbReference type="Pfam" id="PF01935"/>
    </source>
</evidence>
<dbReference type="EMBL" id="BONG01000023">
    <property type="protein sequence ID" value="GIF90467.1"/>
    <property type="molecule type" value="Genomic_DNA"/>
</dbReference>
<organism evidence="3 4">
    <name type="scientific">Catellatospora chokoriensis</name>
    <dbReference type="NCBI Taxonomy" id="310353"/>
    <lineage>
        <taxon>Bacteria</taxon>
        <taxon>Bacillati</taxon>
        <taxon>Actinomycetota</taxon>
        <taxon>Actinomycetes</taxon>
        <taxon>Micromonosporales</taxon>
        <taxon>Micromonosporaceae</taxon>
        <taxon>Catellatospora</taxon>
    </lineage>
</organism>
<dbReference type="InterPro" id="IPR027417">
    <property type="entry name" value="P-loop_NTPase"/>
</dbReference>
<comment type="caution">
    <text evidence="3">The sequence shown here is derived from an EMBL/GenBank/DDBJ whole genome shotgun (WGS) entry which is preliminary data.</text>
</comment>
<feature type="domain" description="Helicase HerA central" evidence="1">
    <location>
        <begin position="243"/>
        <end position="289"/>
    </location>
</feature>
<evidence type="ECO:0008006" key="5">
    <source>
        <dbReference type="Google" id="ProtNLM"/>
    </source>
</evidence>
<dbReference type="SUPFAM" id="SSF52540">
    <property type="entry name" value="P-loop containing nucleoside triphosphate hydrolases"/>
    <property type="match status" value="1"/>
</dbReference>